<dbReference type="SUPFAM" id="SSF56425">
    <property type="entry name" value="Succinate dehydrogenase/fumarate reductase flavoprotein, catalytic domain"/>
    <property type="match status" value="1"/>
</dbReference>
<dbReference type="NCBIfam" id="TIGR01812">
    <property type="entry name" value="sdhA_frdA_Gneg"/>
    <property type="match status" value="1"/>
</dbReference>
<feature type="active site" description="Proton acceptor" evidence="11">
    <location>
        <position position="281"/>
    </location>
</feature>
<dbReference type="PRINTS" id="PR00411">
    <property type="entry name" value="PNDRDTASEI"/>
</dbReference>
<dbReference type="InterPro" id="IPR015939">
    <property type="entry name" value="Fum_Rdtase/Succ_DH_flav-like_C"/>
</dbReference>
<dbReference type="GO" id="GO:0016020">
    <property type="term" value="C:membrane"/>
    <property type="evidence" value="ECO:0007669"/>
    <property type="project" value="UniProtKB-SubCell"/>
</dbReference>
<organism evidence="15">
    <name type="scientific">Caldiarchaeum subterraneum</name>
    <dbReference type="NCBI Taxonomy" id="311458"/>
    <lineage>
        <taxon>Archaea</taxon>
        <taxon>Nitrososphaerota</taxon>
        <taxon>Candidatus Caldarchaeales</taxon>
        <taxon>Candidatus Caldarchaeaceae</taxon>
        <taxon>Candidatus Caldarchaeum</taxon>
    </lineage>
</organism>
<evidence type="ECO:0000259" key="13">
    <source>
        <dbReference type="Pfam" id="PF02910"/>
    </source>
</evidence>
<comment type="similarity">
    <text evidence="3">Belongs to the FAD-dependent oxidoreductase 2 family. FRD/SDH subfamily.</text>
</comment>
<dbReference type="Gene3D" id="3.50.50.60">
    <property type="entry name" value="FAD/NAD(P)-binding domain"/>
    <property type="match status" value="1"/>
</dbReference>
<dbReference type="InterPro" id="IPR037099">
    <property type="entry name" value="Fum_R/Succ_DH_flav-like_C_sf"/>
</dbReference>
<dbReference type="InterPro" id="IPR036188">
    <property type="entry name" value="FAD/NAD-bd_sf"/>
</dbReference>
<dbReference type="Pfam" id="PF02910">
    <property type="entry name" value="Succ_DH_flav_C"/>
    <property type="match status" value="1"/>
</dbReference>
<protein>
    <recommendedName>
        <fullName evidence="4">succinate dehydrogenase</fullName>
        <ecNumber evidence="4">1.3.5.1</ecNumber>
    </recommendedName>
</protein>
<dbReference type="FunFam" id="3.90.700.10:FF:000001">
    <property type="entry name" value="Mitochondrial succinate dehydrogenase flavoprotein subunit"/>
    <property type="match status" value="1"/>
</dbReference>
<sequence>MGADLDVDVAVIGSGLAGLRAAIEAARVGREKIVVGVFTKTQVMRSHSVSAEGGTAAVLYPEEGDSLQSHMYDTVKGSDFLADQDAVELFVKKAPEEILQLERWGMPWARRDDGKIAQRFFGGQSFPRACYAEDKVGFFEMSTLYDTALKYDNIHFYPEWAAVSLLVENGKFKGLVALELKTGKIHTVSAKAGVLATGGAGRLYSFATFGYSSTPDGLYIAYRAGAPLKDMEFVQFHPTGLVPSGILITEAARGEGGILTNANGERFMKRYAPEKMELAPRDIVSRAMYNEIAEGRGVEGPGGVKCLHLDLTVLGAEKIKKKLAGIREYCMRLAGIDPIDEPIPVRPVAHYYMGGVDTNIGGATAVKGLWAAGEVACVSINGANRLGSNSTTECLVWGAITGKAAAEHVLANHNQTTVNKSDAAAIEKHIYDELLGKAPKENPYDIRQELQTTMEQTCHIYREEKSLLQGIDAVRKIRQKLFRGVVDSSRYYNTNLMNVLEIEMMIEVAEVILISALNRKESRGAHARLDYPKRDDVNFLKHTLAYYTEDGPRIEYISPVITEYAPTERRY</sequence>
<evidence type="ECO:0000256" key="2">
    <source>
        <dbReference type="ARBA" id="ARBA00004170"/>
    </source>
</evidence>
<dbReference type="InterPro" id="IPR014006">
    <property type="entry name" value="Succ_Dhase_FrdA_Gneg"/>
</dbReference>
<dbReference type="PROSITE" id="PS00504">
    <property type="entry name" value="FRD_SDH_FAD_BINDING"/>
    <property type="match status" value="1"/>
</dbReference>
<gene>
    <name evidence="15" type="ORF">ENT82_03230</name>
    <name evidence="14" type="ORF">ENU43_01655</name>
</gene>
<reference evidence="15" key="1">
    <citation type="journal article" date="2020" name="mSystems">
        <title>Genome- and Community-Level Interaction Insights into Carbon Utilization and Element Cycling Functions of Hydrothermarchaeota in Hydrothermal Sediment.</title>
        <authorList>
            <person name="Zhou Z."/>
            <person name="Liu Y."/>
            <person name="Xu W."/>
            <person name="Pan J."/>
            <person name="Luo Z.H."/>
            <person name="Li M."/>
        </authorList>
    </citation>
    <scope>NUCLEOTIDE SEQUENCE [LARGE SCALE GENOMIC DNA]</scope>
    <source>
        <strain evidence="15">SpSt-613</strain>
        <strain evidence="14">SpSt-669</strain>
    </source>
</reference>
<accession>A0A7C4E208</accession>
<evidence type="ECO:0000256" key="11">
    <source>
        <dbReference type="PIRSR" id="PIRSR000171-1"/>
    </source>
</evidence>
<dbReference type="SUPFAM" id="SSF51905">
    <property type="entry name" value="FAD/NAD(P)-binding domain"/>
    <property type="match status" value="1"/>
</dbReference>
<dbReference type="Pfam" id="PF00890">
    <property type="entry name" value="FAD_binding_2"/>
    <property type="match status" value="1"/>
</dbReference>
<dbReference type="InterPro" id="IPR003953">
    <property type="entry name" value="FAD-dep_OxRdtase_2_FAD-bd"/>
</dbReference>
<dbReference type="EMBL" id="DTAD01000034">
    <property type="protein sequence ID" value="HGN90126.1"/>
    <property type="molecule type" value="Genomic_DNA"/>
</dbReference>
<feature type="domain" description="Fumarate reductase/succinate dehydrogenase flavoprotein-like C-terminal" evidence="13">
    <location>
        <begin position="447"/>
        <end position="571"/>
    </location>
</feature>
<dbReference type="InterPro" id="IPR030664">
    <property type="entry name" value="SdhA/FrdA/AprA"/>
</dbReference>
<keyword evidence="6" id="KW-0285">Flavoprotein</keyword>
<dbReference type="PANTHER" id="PTHR11632">
    <property type="entry name" value="SUCCINATE DEHYDROGENASE 2 FLAVOPROTEIN SUBUNIT"/>
    <property type="match status" value="1"/>
</dbReference>
<dbReference type="PANTHER" id="PTHR11632:SF51">
    <property type="entry name" value="SUCCINATE DEHYDROGENASE [UBIQUINONE] FLAVOPROTEIN SUBUNIT, MITOCHONDRIAL"/>
    <property type="match status" value="1"/>
</dbReference>
<evidence type="ECO:0000256" key="8">
    <source>
        <dbReference type="ARBA" id="ARBA00022982"/>
    </source>
</evidence>
<dbReference type="GO" id="GO:0008177">
    <property type="term" value="F:succinate dehydrogenase (quinone) activity"/>
    <property type="evidence" value="ECO:0007669"/>
    <property type="project" value="UniProtKB-EC"/>
</dbReference>
<dbReference type="EMBL" id="DTCM01000019">
    <property type="protein sequence ID" value="HGL40360.1"/>
    <property type="molecule type" value="Genomic_DNA"/>
</dbReference>
<keyword evidence="10" id="KW-0472">Membrane</keyword>
<evidence type="ECO:0000256" key="9">
    <source>
        <dbReference type="ARBA" id="ARBA00023002"/>
    </source>
</evidence>
<dbReference type="NCBIfam" id="NF004724">
    <property type="entry name" value="PRK06069.1"/>
    <property type="match status" value="1"/>
</dbReference>
<dbReference type="InterPro" id="IPR027477">
    <property type="entry name" value="Succ_DH/fumarate_Rdtase_cat_sf"/>
</dbReference>
<comment type="caution">
    <text evidence="15">The sequence shown here is derived from an EMBL/GenBank/DDBJ whole genome shotgun (WGS) entry which is preliminary data.</text>
</comment>
<evidence type="ECO:0000256" key="1">
    <source>
        <dbReference type="ARBA" id="ARBA00001974"/>
    </source>
</evidence>
<comment type="cofactor">
    <cofactor evidence="1">
        <name>FAD</name>
        <dbReference type="ChEBI" id="CHEBI:57692"/>
    </cofactor>
</comment>
<feature type="domain" description="FAD-dependent oxidoreductase 2 FAD-binding" evidence="12">
    <location>
        <begin position="8"/>
        <end position="390"/>
    </location>
</feature>
<dbReference type="AlphaFoldDB" id="A0A7C4E208"/>
<evidence type="ECO:0000256" key="10">
    <source>
        <dbReference type="ARBA" id="ARBA00023136"/>
    </source>
</evidence>
<evidence type="ECO:0000313" key="15">
    <source>
        <dbReference type="EMBL" id="HGN90126.1"/>
    </source>
</evidence>
<keyword evidence="9" id="KW-0560">Oxidoreductase</keyword>
<evidence type="ECO:0000256" key="5">
    <source>
        <dbReference type="ARBA" id="ARBA00022448"/>
    </source>
</evidence>
<dbReference type="SUPFAM" id="SSF46977">
    <property type="entry name" value="Succinate dehydrogenase/fumarate reductase flavoprotein C-terminal domain"/>
    <property type="match status" value="1"/>
</dbReference>
<dbReference type="Gene3D" id="1.20.58.100">
    <property type="entry name" value="Fumarate reductase/succinate dehydrogenase flavoprotein-like, C-terminal domain"/>
    <property type="match status" value="1"/>
</dbReference>
<evidence type="ECO:0000256" key="7">
    <source>
        <dbReference type="ARBA" id="ARBA00022827"/>
    </source>
</evidence>
<keyword evidence="5" id="KW-0813">Transport</keyword>
<dbReference type="InterPro" id="IPR003952">
    <property type="entry name" value="FRD_SDH_FAD_BS"/>
</dbReference>
<dbReference type="Gene3D" id="4.10.80.40">
    <property type="entry name" value="succinate dehydrogenase protein domain"/>
    <property type="match status" value="1"/>
</dbReference>
<dbReference type="GO" id="GO:0050660">
    <property type="term" value="F:flavin adenine dinucleotide binding"/>
    <property type="evidence" value="ECO:0007669"/>
    <property type="project" value="InterPro"/>
</dbReference>
<dbReference type="PIRSF" id="PIRSF000171">
    <property type="entry name" value="SDHA_APRA_LASPO"/>
    <property type="match status" value="1"/>
</dbReference>
<comment type="subcellular location">
    <subcellularLocation>
        <location evidence="2">Membrane</location>
        <topology evidence="2">Peripheral membrane protein</topology>
    </subcellularLocation>
</comment>
<evidence type="ECO:0000313" key="14">
    <source>
        <dbReference type="EMBL" id="HGL40360.1"/>
    </source>
</evidence>
<name>A0A7C4E208_CALS0</name>
<keyword evidence="7" id="KW-0274">FAD</keyword>
<dbReference type="Gene3D" id="3.90.700.10">
    <property type="entry name" value="Succinate dehydrogenase/fumarate reductase flavoprotein, catalytic domain"/>
    <property type="match status" value="1"/>
</dbReference>
<dbReference type="PRINTS" id="PR00368">
    <property type="entry name" value="FADPNR"/>
</dbReference>
<keyword evidence="8" id="KW-0249">Electron transport</keyword>
<evidence type="ECO:0000256" key="6">
    <source>
        <dbReference type="ARBA" id="ARBA00022630"/>
    </source>
</evidence>
<dbReference type="GO" id="GO:0022900">
    <property type="term" value="P:electron transport chain"/>
    <property type="evidence" value="ECO:0007669"/>
    <property type="project" value="InterPro"/>
</dbReference>
<evidence type="ECO:0000256" key="3">
    <source>
        <dbReference type="ARBA" id="ARBA00008040"/>
    </source>
</evidence>
<evidence type="ECO:0000259" key="12">
    <source>
        <dbReference type="Pfam" id="PF00890"/>
    </source>
</evidence>
<proteinExistence type="inferred from homology"/>
<evidence type="ECO:0000256" key="4">
    <source>
        <dbReference type="ARBA" id="ARBA00012792"/>
    </source>
</evidence>
<dbReference type="EC" id="1.3.5.1" evidence="4"/>